<dbReference type="Proteomes" id="UP000199379">
    <property type="component" value="Unassembled WGS sequence"/>
</dbReference>
<feature type="signal peptide" evidence="1">
    <location>
        <begin position="1"/>
        <end position="22"/>
    </location>
</feature>
<dbReference type="Pfam" id="PF09619">
    <property type="entry name" value="YscW"/>
    <property type="match status" value="1"/>
</dbReference>
<protein>
    <submittedName>
        <fullName evidence="3">Putative lipoprotein</fullName>
    </submittedName>
</protein>
<reference evidence="3 4" key="1">
    <citation type="submission" date="2016-10" db="EMBL/GenBank/DDBJ databases">
        <authorList>
            <person name="de Groot N.N."/>
        </authorList>
    </citation>
    <scope>NUCLEOTIDE SEQUENCE [LARGE SCALE GENOMIC DNA]</scope>
    <source>
        <strain evidence="3 4">DSM 29340</strain>
    </source>
</reference>
<gene>
    <name evidence="3" type="ORF">SAMN05444007_105182</name>
</gene>
<dbReference type="PANTHER" id="PTHR38013">
    <property type="entry name" value="GLYCOPROTEIN/POLYSACCHARIDE METABOLISM"/>
    <property type="match status" value="1"/>
</dbReference>
<accession>A0A1H6ZZF3</accession>
<dbReference type="AlphaFoldDB" id="A0A1H6ZZF3"/>
<dbReference type="EMBL" id="FNYD01000005">
    <property type="protein sequence ID" value="SEJ54175.1"/>
    <property type="molecule type" value="Genomic_DNA"/>
</dbReference>
<name>A0A1H6ZZF3_9RHOB</name>
<dbReference type="InterPro" id="IPR039366">
    <property type="entry name" value="Pilotin"/>
</dbReference>
<dbReference type="InterPro" id="IPR038670">
    <property type="entry name" value="HslJ-like_sf"/>
</dbReference>
<feature type="domain" description="DUF306" evidence="2">
    <location>
        <begin position="135"/>
        <end position="240"/>
    </location>
</feature>
<dbReference type="InterPro" id="IPR053196">
    <property type="entry name" value="Lipoprotein_YbaY-like"/>
</dbReference>
<feature type="chain" id="PRO_5011754524" evidence="1">
    <location>
        <begin position="23"/>
        <end position="244"/>
    </location>
</feature>
<dbReference type="Gene3D" id="2.40.128.270">
    <property type="match status" value="1"/>
</dbReference>
<dbReference type="Pfam" id="PF03724">
    <property type="entry name" value="META"/>
    <property type="match status" value="1"/>
</dbReference>
<dbReference type="InterPro" id="IPR005184">
    <property type="entry name" value="DUF306_Meta_HslJ"/>
</dbReference>
<evidence type="ECO:0000313" key="3">
    <source>
        <dbReference type="EMBL" id="SEJ54175.1"/>
    </source>
</evidence>
<dbReference type="STRING" id="1227549.SAMN05444007_105182"/>
<keyword evidence="4" id="KW-1185">Reference proteome</keyword>
<dbReference type="OrthoDB" id="9809132at2"/>
<evidence type="ECO:0000256" key="1">
    <source>
        <dbReference type="SAM" id="SignalP"/>
    </source>
</evidence>
<dbReference type="RefSeq" id="WP_092366064.1">
    <property type="nucleotide sequence ID" value="NZ_BMGV01000005.1"/>
</dbReference>
<evidence type="ECO:0000259" key="2">
    <source>
        <dbReference type="Pfam" id="PF03724"/>
    </source>
</evidence>
<dbReference type="PANTHER" id="PTHR38013:SF1">
    <property type="entry name" value="GLYCOPROTEIN_POLYSACCHARIDE METABOLISM"/>
    <property type="match status" value="1"/>
</dbReference>
<organism evidence="3 4">
    <name type="scientific">Cribrihabitans marinus</name>
    <dbReference type="NCBI Taxonomy" id="1227549"/>
    <lineage>
        <taxon>Bacteria</taxon>
        <taxon>Pseudomonadati</taxon>
        <taxon>Pseudomonadota</taxon>
        <taxon>Alphaproteobacteria</taxon>
        <taxon>Rhodobacterales</taxon>
        <taxon>Paracoccaceae</taxon>
        <taxon>Cribrihabitans</taxon>
    </lineage>
</organism>
<keyword evidence="1" id="KW-0732">Signal</keyword>
<proteinExistence type="predicted"/>
<keyword evidence="3" id="KW-0449">Lipoprotein</keyword>
<evidence type="ECO:0000313" key="4">
    <source>
        <dbReference type="Proteomes" id="UP000199379"/>
    </source>
</evidence>
<sequence length="244" mass="25784">MKARISAALAAIAGMMGTIAMAGTIEGTASYRERIALPPKAVLEVRLEDISRADAPAETLSLRRYALTGVPAAFQLDYDDALIEPKNSYGLRASITLDGKLLFVTDRAYPVLTRDAGNSADMVLVSAARPEPVGLGGTGWRVGEISGRVLTVDQPPEIRFEDDGAFGARGGCNRFTGRAEIGDGTLRFPENMAGTMMACPPPTDKLEADFVAALSQVRGYVLSGDNLALTNAAGVTILRLARLP</sequence>